<dbReference type="AlphaFoldDB" id="A0A7Y9U6R7"/>
<evidence type="ECO:0000313" key="7">
    <source>
        <dbReference type="EMBL" id="NYG34318.1"/>
    </source>
</evidence>
<dbReference type="PROSITE" id="PS51900">
    <property type="entry name" value="CB"/>
    <property type="match status" value="1"/>
</dbReference>
<protein>
    <submittedName>
        <fullName evidence="7">Site-specific recombinase XerD</fullName>
    </submittedName>
</protein>
<feature type="domain" description="Core-binding (CB)" evidence="6">
    <location>
        <begin position="53"/>
        <end position="138"/>
    </location>
</feature>
<dbReference type="PROSITE" id="PS51898">
    <property type="entry name" value="TYR_RECOMBINASE"/>
    <property type="match status" value="1"/>
</dbReference>
<name>A0A7Y9U6R7_9BURK</name>
<dbReference type="EMBL" id="JACCFH010000001">
    <property type="protein sequence ID" value="NYG34318.1"/>
    <property type="molecule type" value="Genomic_DNA"/>
</dbReference>
<evidence type="ECO:0000256" key="4">
    <source>
        <dbReference type="PROSITE-ProRule" id="PRU01248"/>
    </source>
</evidence>
<keyword evidence="2 4" id="KW-0238">DNA-binding</keyword>
<dbReference type="SUPFAM" id="SSF56349">
    <property type="entry name" value="DNA breaking-rejoining enzymes"/>
    <property type="match status" value="1"/>
</dbReference>
<dbReference type="CDD" id="cd00397">
    <property type="entry name" value="DNA_BRE_C"/>
    <property type="match status" value="1"/>
</dbReference>
<gene>
    <name evidence="7" type="ORF">BDD16_003304</name>
</gene>
<evidence type="ECO:0000256" key="1">
    <source>
        <dbReference type="ARBA" id="ARBA00022908"/>
    </source>
</evidence>
<evidence type="ECO:0000256" key="3">
    <source>
        <dbReference type="ARBA" id="ARBA00023172"/>
    </source>
</evidence>
<dbReference type="GO" id="GO:0003677">
    <property type="term" value="F:DNA binding"/>
    <property type="evidence" value="ECO:0007669"/>
    <property type="project" value="UniProtKB-UniRule"/>
</dbReference>
<feature type="domain" description="Tyr recombinase" evidence="5">
    <location>
        <begin position="190"/>
        <end position="414"/>
    </location>
</feature>
<comment type="caution">
    <text evidence="7">The sequence shown here is derived from an EMBL/GenBank/DDBJ whole genome shotgun (WGS) entry which is preliminary data.</text>
</comment>
<evidence type="ECO:0000256" key="2">
    <source>
        <dbReference type="ARBA" id="ARBA00023125"/>
    </source>
</evidence>
<keyword evidence="1" id="KW-0229">DNA integration</keyword>
<evidence type="ECO:0000313" key="8">
    <source>
        <dbReference type="Proteomes" id="UP000518288"/>
    </source>
</evidence>
<dbReference type="Proteomes" id="UP000518288">
    <property type="component" value="Unassembled WGS sequence"/>
</dbReference>
<dbReference type="InterPro" id="IPR011010">
    <property type="entry name" value="DNA_brk_join_enz"/>
</dbReference>
<keyword evidence="3" id="KW-0233">DNA recombination</keyword>
<accession>A0A7Y9U6R7</accession>
<organism evidence="7 8">
    <name type="scientific">Sphaerotilus montanus</name>
    <dbReference type="NCBI Taxonomy" id="522889"/>
    <lineage>
        <taxon>Bacteria</taxon>
        <taxon>Pseudomonadati</taxon>
        <taxon>Pseudomonadota</taxon>
        <taxon>Betaproteobacteria</taxon>
        <taxon>Burkholderiales</taxon>
        <taxon>Sphaerotilaceae</taxon>
        <taxon>Sphaerotilus</taxon>
    </lineage>
</organism>
<proteinExistence type="predicted"/>
<dbReference type="InterPro" id="IPR002104">
    <property type="entry name" value="Integrase_catalytic"/>
</dbReference>
<evidence type="ECO:0000259" key="6">
    <source>
        <dbReference type="PROSITE" id="PS51900"/>
    </source>
</evidence>
<keyword evidence="8" id="KW-1185">Reference proteome</keyword>
<dbReference type="Gene3D" id="1.10.443.10">
    <property type="entry name" value="Intergrase catalytic core"/>
    <property type="match status" value="1"/>
</dbReference>
<evidence type="ECO:0000259" key="5">
    <source>
        <dbReference type="PROSITE" id="PS51898"/>
    </source>
</evidence>
<dbReference type="InterPro" id="IPR044068">
    <property type="entry name" value="CB"/>
</dbReference>
<dbReference type="RefSeq" id="WP_179634977.1">
    <property type="nucleotide sequence ID" value="NZ_JACCFH010000001.1"/>
</dbReference>
<dbReference type="InterPro" id="IPR013762">
    <property type="entry name" value="Integrase-like_cat_sf"/>
</dbReference>
<dbReference type="GO" id="GO:0015074">
    <property type="term" value="P:DNA integration"/>
    <property type="evidence" value="ECO:0007669"/>
    <property type="project" value="UniProtKB-KW"/>
</dbReference>
<sequence length="430" mass="48607">MASLELIHYIPHRIIVGDDGVVRREQDRALRPTRGLPQIFWADGSSWREANLWAHSRATNGLTDIKTVRSNLGHLHKYAQWLEGEQLDWQHFPMLERDRVLIRWRKHLMEQRDRLGLLAPSTASHRMNATIIFYRFAQVHGLIGRDAPLWQERQVVHRYFDSVGFARTLLLRSTNLMIPNRARHGLKLENGLSPLTDEQRQELLAFTGRPGNVSRELDLMLKLGFFSGARIETITDLKRDTILNASPAPNTPGLVFLSVGPGHRPHVATKFDVNGQIVVPAALLEDLRDYLVDVGRLKREALAAPGDKDLVFLTRYGRRYVDRDSGSGTAVGRAMVDLRRKATQAGLAFAKHFHFHMTRATFGTSLTSLLLSQEGATEKAVLDLVSTLMLHKDVSTTLKYIKFVTQARMKAKVANEFSEAYLGLSTRLGN</sequence>
<dbReference type="GO" id="GO:0006310">
    <property type="term" value="P:DNA recombination"/>
    <property type="evidence" value="ECO:0007669"/>
    <property type="project" value="UniProtKB-KW"/>
</dbReference>
<reference evidence="7 8" key="1">
    <citation type="submission" date="2020-07" db="EMBL/GenBank/DDBJ databases">
        <title>Genomic Encyclopedia of Archaeal and Bacterial Type Strains, Phase II (KMG-II): from individual species to whole genera.</title>
        <authorList>
            <person name="Goeker M."/>
        </authorList>
    </citation>
    <scope>NUCLEOTIDE SEQUENCE [LARGE SCALE GENOMIC DNA]</scope>
    <source>
        <strain evidence="7 8">DSM 21226</strain>
    </source>
</reference>